<evidence type="ECO:0000256" key="3">
    <source>
        <dbReference type="ARBA" id="ARBA00007947"/>
    </source>
</evidence>
<evidence type="ECO:0000256" key="5">
    <source>
        <dbReference type="ARBA" id="ARBA00022679"/>
    </source>
</evidence>
<feature type="active site" description="Proton acceptor" evidence="18">
    <location>
        <position position="361"/>
    </location>
</feature>
<evidence type="ECO:0000256" key="6">
    <source>
        <dbReference type="ARBA" id="ARBA00022695"/>
    </source>
</evidence>
<dbReference type="SUPFAM" id="SSF51161">
    <property type="entry name" value="Trimeric LpxA-like enzymes"/>
    <property type="match status" value="1"/>
</dbReference>
<evidence type="ECO:0000256" key="9">
    <source>
        <dbReference type="ARBA" id="ARBA00022842"/>
    </source>
</evidence>
<dbReference type="InterPro" id="IPR025877">
    <property type="entry name" value="MobA-like_NTP_Trfase"/>
</dbReference>
<dbReference type="EC" id="2.7.7.23" evidence="18"/>
<evidence type="ECO:0000256" key="7">
    <source>
        <dbReference type="ARBA" id="ARBA00022723"/>
    </source>
</evidence>
<name>A0A2Z6I8V8_9BURK</name>
<feature type="binding site" evidence="18">
    <location>
        <position position="349"/>
    </location>
    <ligand>
        <name>UDP-N-acetyl-alpha-D-glucosamine</name>
        <dbReference type="ChEBI" id="CHEBI:57705"/>
    </ligand>
</feature>
<evidence type="ECO:0000313" key="21">
    <source>
        <dbReference type="Proteomes" id="UP000271003"/>
    </source>
</evidence>
<feature type="binding site" evidence="18">
    <location>
        <begin position="384"/>
        <end position="385"/>
    </location>
    <ligand>
        <name>acetyl-CoA</name>
        <dbReference type="ChEBI" id="CHEBI:57288"/>
    </ligand>
</feature>
<comment type="subunit">
    <text evidence="18">Homotrimer.</text>
</comment>
<dbReference type="PANTHER" id="PTHR43584:SF3">
    <property type="entry name" value="BIFUNCTIONAL PROTEIN GLMU"/>
    <property type="match status" value="1"/>
</dbReference>
<evidence type="ECO:0000256" key="13">
    <source>
        <dbReference type="ARBA" id="ARBA00023315"/>
    </source>
</evidence>
<comment type="subcellular location">
    <subcellularLocation>
        <location evidence="1 18">Cytoplasm</location>
    </subcellularLocation>
</comment>
<dbReference type="GO" id="GO:0016020">
    <property type="term" value="C:membrane"/>
    <property type="evidence" value="ECO:0007669"/>
    <property type="project" value="GOC"/>
</dbReference>
<dbReference type="GO" id="GO:0071555">
    <property type="term" value="P:cell wall organization"/>
    <property type="evidence" value="ECO:0007669"/>
    <property type="project" value="UniProtKB-KW"/>
</dbReference>
<feature type="region of interest" description="Pyrophosphorylase" evidence="18">
    <location>
        <begin position="1"/>
        <end position="227"/>
    </location>
</feature>
<comment type="pathway">
    <text evidence="18">Nucleotide-sugar biosynthesis; UDP-N-acetyl-alpha-D-glucosamine biosynthesis; UDP-N-acetyl-alpha-D-glucosamine from N-acetyl-alpha-D-glucosamine 1-phosphate: step 1/1.</text>
</comment>
<dbReference type="GO" id="GO:0000287">
    <property type="term" value="F:magnesium ion binding"/>
    <property type="evidence" value="ECO:0007669"/>
    <property type="project" value="UniProtKB-UniRule"/>
</dbReference>
<comment type="pathway">
    <text evidence="18">Bacterial outer membrane biogenesis; LPS lipid A biosynthesis.</text>
</comment>
<dbReference type="GO" id="GO:0000902">
    <property type="term" value="P:cell morphogenesis"/>
    <property type="evidence" value="ECO:0007669"/>
    <property type="project" value="UniProtKB-UniRule"/>
</dbReference>
<feature type="binding site" evidence="18">
    <location>
        <position position="331"/>
    </location>
    <ligand>
        <name>UDP-N-acetyl-alpha-D-glucosamine</name>
        <dbReference type="ChEBI" id="CHEBI:57705"/>
    </ligand>
</feature>
<dbReference type="CDD" id="cd02540">
    <property type="entry name" value="GT2_GlmU_N_bac"/>
    <property type="match status" value="1"/>
</dbReference>
<feature type="binding site" evidence="18">
    <location>
        <position position="152"/>
    </location>
    <ligand>
        <name>UDP-N-acetyl-alpha-D-glucosamine</name>
        <dbReference type="ChEBI" id="CHEBI:57705"/>
    </ligand>
</feature>
<keyword evidence="12 18" id="KW-0511">Multifunctional enzyme</keyword>
<feature type="domain" description="MobA-like NTP transferase" evidence="19">
    <location>
        <begin position="4"/>
        <end position="126"/>
    </location>
</feature>
<dbReference type="Pfam" id="PF00132">
    <property type="entry name" value="Hexapep"/>
    <property type="match status" value="1"/>
</dbReference>
<evidence type="ECO:0000256" key="11">
    <source>
        <dbReference type="ARBA" id="ARBA00022984"/>
    </source>
</evidence>
<comment type="catalytic activity">
    <reaction evidence="15 18">
        <text>alpha-D-glucosamine 1-phosphate + acetyl-CoA = N-acetyl-alpha-D-glucosamine 1-phosphate + CoA + H(+)</text>
        <dbReference type="Rhea" id="RHEA:13725"/>
        <dbReference type="ChEBI" id="CHEBI:15378"/>
        <dbReference type="ChEBI" id="CHEBI:57287"/>
        <dbReference type="ChEBI" id="CHEBI:57288"/>
        <dbReference type="ChEBI" id="CHEBI:57776"/>
        <dbReference type="ChEBI" id="CHEBI:58516"/>
        <dbReference type="EC" id="2.3.1.157"/>
    </reaction>
</comment>
<keyword evidence="5 18" id="KW-0808">Transferase</keyword>
<dbReference type="InterPro" id="IPR038009">
    <property type="entry name" value="GlmU_C_LbH"/>
</dbReference>
<feature type="binding site" evidence="18">
    <location>
        <position position="225"/>
    </location>
    <ligand>
        <name>Mg(2+)</name>
        <dbReference type="ChEBI" id="CHEBI:18420"/>
    </ligand>
</feature>
<keyword evidence="4 18" id="KW-0963">Cytoplasm</keyword>
<dbReference type="UniPathway" id="UPA00973"/>
<dbReference type="GO" id="GO:0019134">
    <property type="term" value="F:glucosamine-1-phosphate N-acetyltransferase activity"/>
    <property type="evidence" value="ECO:0007669"/>
    <property type="project" value="UniProtKB-UniRule"/>
</dbReference>
<evidence type="ECO:0000256" key="12">
    <source>
        <dbReference type="ARBA" id="ARBA00023268"/>
    </source>
</evidence>
<dbReference type="InterPro" id="IPR050065">
    <property type="entry name" value="GlmU-like"/>
</dbReference>
<dbReference type="HAMAP" id="MF_01631">
    <property type="entry name" value="GlmU"/>
    <property type="match status" value="1"/>
</dbReference>
<gene>
    <name evidence="18 20" type="primary">glmU</name>
    <name evidence="20" type="ORF">SUTMEG_02310</name>
</gene>
<proteinExistence type="inferred from homology"/>
<dbReference type="AlphaFoldDB" id="A0A2Z6I8V8"/>
<protein>
    <recommendedName>
        <fullName evidence="18">Bifunctional protein GlmU</fullName>
    </recommendedName>
    <domain>
        <recommendedName>
            <fullName evidence="18">UDP-N-acetylglucosamine pyrophosphorylase</fullName>
            <ecNumber evidence="18">2.7.7.23</ecNumber>
        </recommendedName>
        <alternativeName>
            <fullName evidence="18">N-acetylglucosamine-1-phosphate uridyltransferase</fullName>
        </alternativeName>
    </domain>
    <domain>
        <recommendedName>
            <fullName evidence="18">Glucosamine-1-phosphate N-acetyltransferase</fullName>
            <ecNumber evidence="18">2.3.1.157</ecNumber>
        </recommendedName>
    </domain>
</protein>
<dbReference type="NCBIfam" id="TIGR01173">
    <property type="entry name" value="glmU"/>
    <property type="match status" value="1"/>
</dbReference>
<sequence length="454" mass="49065">MNIVILAAGLGKRMCSRLPKVLQPLAGRPMLDHVLEATAGFSGAPRIVVVGHCADEVKRRYEGRDDLTFVLQSPQLGTGHALMQACPALDRTDPHTLVCLGDVPLLSPKTVRAMQEECDANDLVLLTVEPADPKGYGRIVRDEFGRVTSIVEEKDATAEEKMIREVNTGIMVLPTARLDEWLGALTNTNAQGEYYLTDVIGLASRSGARIATVHPEHVYEVEGVNSKAQLARLERVWQRAQADRLLEAGVTLIDPDRIDIRGELVCGRDVEIDVGCVFEGRVELKDGVRVGAHSVLKNSVVEAETEILPFCHIEGARVGEASRIGPYARLRPGAELHGENHIGNFVEIKKSTVGPQTKINHLSYVGDADVGARVNIGAGTITCNYDGVNKFRTTIGDDAFIGSDTQLVAPVTVGAGATIGAGTTLVRRAPDNKLTLSRARQVTIDGWVRPTKKN</sequence>
<dbReference type="RefSeq" id="WP_120176005.1">
    <property type="nucleotide sequence ID" value="NZ_AP018786.1"/>
</dbReference>
<evidence type="ECO:0000313" key="20">
    <source>
        <dbReference type="EMBL" id="BBF22340.1"/>
    </source>
</evidence>
<comment type="catalytic activity">
    <reaction evidence="16 18">
        <text>N-acetyl-alpha-D-glucosamine 1-phosphate + UTP + H(+) = UDP-N-acetyl-alpha-D-glucosamine + diphosphate</text>
        <dbReference type="Rhea" id="RHEA:13509"/>
        <dbReference type="ChEBI" id="CHEBI:15378"/>
        <dbReference type="ChEBI" id="CHEBI:33019"/>
        <dbReference type="ChEBI" id="CHEBI:46398"/>
        <dbReference type="ChEBI" id="CHEBI:57705"/>
        <dbReference type="ChEBI" id="CHEBI:57776"/>
        <dbReference type="EC" id="2.7.7.23"/>
    </reaction>
</comment>
<dbReference type="GO" id="GO:0009252">
    <property type="term" value="P:peptidoglycan biosynthetic process"/>
    <property type="evidence" value="ECO:0007669"/>
    <property type="project" value="UniProtKB-UniRule"/>
</dbReference>
<feature type="binding site" evidence="18">
    <location>
        <position position="137"/>
    </location>
    <ligand>
        <name>UDP-N-acetyl-alpha-D-glucosamine</name>
        <dbReference type="ChEBI" id="CHEBI:57705"/>
    </ligand>
</feature>
<keyword evidence="14 18" id="KW-0961">Cell wall biogenesis/degradation</keyword>
<feature type="binding site" evidence="18">
    <location>
        <position position="364"/>
    </location>
    <ligand>
        <name>UDP-N-acetyl-alpha-D-glucosamine</name>
        <dbReference type="ChEBI" id="CHEBI:57705"/>
    </ligand>
</feature>
<evidence type="ECO:0000256" key="2">
    <source>
        <dbReference type="ARBA" id="ARBA00007707"/>
    </source>
</evidence>
<keyword evidence="13 18" id="KW-0012">Acyltransferase</keyword>
<dbReference type="InterPro" id="IPR029044">
    <property type="entry name" value="Nucleotide-diphossugar_trans"/>
</dbReference>
<dbReference type="Pfam" id="PF12804">
    <property type="entry name" value="NTP_transf_3"/>
    <property type="match status" value="1"/>
</dbReference>
<evidence type="ECO:0000256" key="4">
    <source>
        <dbReference type="ARBA" id="ARBA00022490"/>
    </source>
</evidence>
<dbReference type="Gene3D" id="2.160.10.10">
    <property type="entry name" value="Hexapeptide repeat proteins"/>
    <property type="match status" value="1"/>
</dbReference>
<dbReference type="Proteomes" id="UP000271003">
    <property type="component" value="Chromosome"/>
</dbReference>
<feature type="binding site" evidence="18">
    <location>
        <position position="102"/>
    </location>
    <ligand>
        <name>Mg(2+)</name>
        <dbReference type="ChEBI" id="CHEBI:18420"/>
    </ligand>
</feature>
<dbReference type="EMBL" id="AP018786">
    <property type="protein sequence ID" value="BBF22340.1"/>
    <property type="molecule type" value="Genomic_DNA"/>
</dbReference>
<dbReference type="Gene3D" id="3.90.550.10">
    <property type="entry name" value="Spore Coat Polysaccharide Biosynthesis Protein SpsA, Chain A"/>
    <property type="match status" value="1"/>
</dbReference>
<evidence type="ECO:0000256" key="16">
    <source>
        <dbReference type="ARBA" id="ARBA00048493"/>
    </source>
</evidence>
<dbReference type="InterPro" id="IPR011004">
    <property type="entry name" value="Trimer_LpxA-like_sf"/>
</dbReference>
<dbReference type="GO" id="GO:0008360">
    <property type="term" value="P:regulation of cell shape"/>
    <property type="evidence" value="ECO:0007669"/>
    <property type="project" value="UniProtKB-KW"/>
</dbReference>
<keyword evidence="11 18" id="KW-0573">Peptidoglycan synthesis</keyword>
<dbReference type="KEGG" id="sutt:SUTMEG_02310"/>
<keyword evidence="8 18" id="KW-0677">Repeat</keyword>
<accession>A0A2Z6I8V8</accession>
<dbReference type="GO" id="GO:0006048">
    <property type="term" value="P:UDP-N-acetylglucosamine biosynthetic process"/>
    <property type="evidence" value="ECO:0007669"/>
    <property type="project" value="UniProtKB-UniPathway"/>
</dbReference>
<feature type="binding site" evidence="18">
    <location>
        <position position="167"/>
    </location>
    <ligand>
        <name>UDP-N-acetyl-alpha-D-glucosamine</name>
        <dbReference type="ChEBI" id="CHEBI:57705"/>
    </ligand>
</feature>
<organism evidence="20 21">
    <name type="scientific">Sutterella megalosphaeroides</name>
    <dbReference type="NCBI Taxonomy" id="2494234"/>
    <lineage>
        <taxon>Bacteria</taxon>
        <taxon>Pseudomonadati</taxon>
        <taxon>Pseudomonadota</taxon>
        <taxon>Betaproteobacteria</taxon>
        <taxon>Burkholderiales</taxon>
        <taxon>Sutterellaceae</taxon>
        <taxon>Sutterella</taxon>
    </lineage>
</organism>
<keyword evidence="9 18" id="KW-0460">Magnesium</keyword>
<keyword evidence="21" id="KW-1185">Reference proteome</keyword>
<feature type="binding site" evidence="18">
    <location>
        <position position="438"/>
    </location>
    <ligand>
        <name>acetyl-CoA</name>
        <dbReference type="ChEBI" id="CHEBI:57288"/>
    </ligand>
</feature>
<feature type="region of interest" description="Linker" evidence="18">
    <location>
        <begin position="228"/>
        <end position="248"/>
    </location>
</feature>
<dbReference type="CDD" id="cd03353">
    <property type="entry name" value="LbH_GlmU_C"/>
    <property type="match status" value="1"/>
</dbReference>
<keyword evidence="7 18" id="KW-0479">Metal-binding</keyword>
<dbReference type="GO" id="GO:0009245">
    <property type="term" value="P:lipid A biosynthetic process"/>
    <property type="evidence" value="ECO:0007669"/>
    <property type="project" value="UniProtKB-UniRule"/>
</dbReference>
<feature type="binding site" evidence="18">
    <location>
        <position position="225"/>
    </location>
    <ligand>
        <name>UDP-N-acetyl-alpha-D-glucosamine</name>
        <dbReference type="ChEBI" id="CHEBI:57705"/>
    </ligand>
</feature>
<evidence type="ECO:0000256" key="17">
    <source>
        <dbReference type="ARBA" id="ARBA00049628"/>
    </source>
</evidence>
<feature type="binding site" evidence="18">
    <location>
        <position position="403"/>
    </location>
    <ligand>
        <name>acetyl-CoA</name>
        <dbReference type="ChEBI" id="CHEBI:57288"/>
    </ligand>
</feature>
<dbReference type="InterPro" id="IPR001451">
    <property type="entry name" value="Hexapep"/>
</dbReference>
<feature type="region of interest" description="N-acetyltransferase" evidence="18">
    <location>
        <begin position="249"/>
        <end position="454"/>
    </location>
</feature>
<comment type="function">
    <text evidence="17 18">Catalyzes the last two sequential reactions in the de novo biosynthetic pathway for UDP-N-acetylglucosamine (UDP-GlcNAc). The C-terminal domain catalyzes the transfer of acetyl group from acetyl coenzyme A to glucosamine-1-phosphate (GlcN-1-P) to produce N-acetylglucosamine-1-phosphate (GlcNAc-1-P), which is converted into UDP-GlcNAc by the transfer of uridine 5-monophosphate (from uridine 5-triphosphate), a reaction catalyzed by the N-terminal domain.</text>
</comment>
<comment type="similarity">
    <text evidence="3 18">In the N-terminal section; belongs to the N-acetylglucosamine-1-phosphate uridyltransferase family.</text>
</comment>
<evidence type="ECO:0000256" key="15">
    <source>
        <dbReference type="ARBA" id="ARBA00048247"/>
    </source>
</evidence>
<evidence type="ECO:0000256" key="8">
    <source>
        <dbReference type="ARBA" id="ARBA00022737"/>
    </source>
</evidence>
<evidence type="ECO:0000256" key="10">
    <source>
        <dbReference type="ARBA" id="ARBA00022960"/>
    </source>
</evidence>
<feature type="binding site" evidence="18">
    <location>
        <position position="20"/>
    </location>
    <ligand>
        <name>UDP-N-acetyl-alpha-D-glucosamine</name>
        <dbReference type="ChEBI" id="CHEBI:57705"/>
    </ligand>
</feature>
<feature type="binding site" evidence="18">
    <location>
        <position position="421"/>
    </location>
    <ligand>
        <name>acetyl-CoA</name>
        <dbReference type="ChEBI" id="CHEBI:57288"/>
    </ligand>
</feature>
<evidence type="ECO:0000256" key="18">
    <source>
        <dbReference type="HAMAP-Rule" id="MF_01631"/>
    </source>
</evidence>
<dbReference type="GO" id="GO:0003977">
    <property type="term" value="F:UDP-N-acetylglucosamine diphosphorylase activity"/>
    <property type="evidence" value="ECO:0007669"/>
    <property type="project" value="UniProtKB-UniRule"/>
</dbReference>
<dbReference type="EC" id="2.3.1.157" evidence="18"/>
<dbReference type="InterPro" id="IPR005882">
    <property type="entry name" value="Bifunctional_GlmU"/>
</dbReference>
<keyword evidence="6 18" id="KW-0548">Nucleotidyltransferase</keyword>
<reference evidence="20 21" key="1">
    <citation type="journal article" date="2018" name="Int. J. Syst. Evol. Microbiol.">
        <title>Mesosutterella multiformis gen. nov., sp. nov., a member of the family Sutterellaceae and Sutterella megalosphaeroides sp. nov., isolated from human faeces.</title>
        <authorList>
            <person name="Sakamoto M."/>
            <person name="Ikeyama N."/>
            <person name="Kunihiro T."/>
            <person name="Iino T."/>
            <person name="Yuki M."/>
            <person name="Ohkuma M."/>
        </authorList>
    </citation>
    <scope>NUCLEOTIDE SEQUENCE [LARGE SCALE GENOMIC DNA]</scope>
    <source>
        <strain evidence="20 21">6FBBBH3</strain>
    </source>
</reference>
<comment type="caution">
    <text evidence="18">Lacks conserved residue(s) required for the propagation of feature annotation.</text>
</comment>
<keyword evidence="10 18" id="KW-0133">Cell shape</keyword>
<dbReference type="SUPFAM" id="SSF53448">
    <property type="entry name" value="Nucleotide-diphospho-sugar transferases"/>
    <property type="match status" value="1"/>
</dbReference>
<feature type="binding site" evidence="18">
    <location>
        <position position="375"/>
    </location>
    <ligand>
        <name>UDP-N-acetyl-alpha-D-glucosamine</name>
        <dbReference type="ChEBI" id="CHEBI:57705"/>
    </ligand>
</feature>
<comment type="similarity">
    <text evidence="2 18">In the C-terminal section; belongs to the transferase hexapeptide repeat family.</text>
</comment>
<feature type="binding site" evidence="18">
    <location>
        <position position="72"/>
    </location>
    <ligand>
        <name>UDP-N-acetyl-alpha-D-glucosamine</name>
        <dbReference type="ChEBI" id="CHEBI:57705"/>
    </ligand>
</feature>
<feature type="binding site" evidence="18">
    <location>
        <position position="378"/>
    </location>
    <ligand>
        <name>acetyl-CoA</name>
        <dbReference type="ChEBI" id="CHEBI:57288"/>
    </ligand>
</feature>
<dbReference type="GO" id="GO:0005737">
    <property type="term" value="C:cytoplasm"/>
    <property type="evidence" value="ECO:0007669"/>
    <property type="project" value="UniProtKB-SubCell"/>
</dbReference>
<evidence type="ECO:0000256" key="14">
    <source>
        <dbReference type="ARBA" id="ARBA00023316"/>
    </source>
</evidence>
<dbReference type="OrthoDB" id="9775031at2"/>
<feature type="binding site" evidence="18">
    <location>
        <begin position="6"/>
        <end position="9"/>
    </location>
    <ligand>
        <name>UDP-N-acetyl-alpha-D-glucosamine</name>
        <dbReference type="ChEBI" id="CHEBI:57705"/>
    </ligand>
</feature>
<evidence type="ECO:0000259" key="19">
    <source>
        <dbReference type="Pfam" id="PF12804"/>
    </source>
</evidence>
<comment type="pathway">
    <text evidence="18">Nucleotide-sugar biosynthesis; UDP-N-acetyl-alpha-D-glucosamine biosynthesis; N-acetyl-alpha-D-glucosamine 1-phosphate from alpha-D-glucosamine 6-phosphate (route II): step 2/2.</text>
</comment>
<feature type="binding site" evidence="18">
    <location>
        <begin position="77"/>
        <end position="78"/>
    </location>
    <ligand>
        <name>UDP-N-acetyl-alpha-D-glucosamine</name>
        <dbReference type="ChEBI" id="CHEBI:57705"/>
    </ligand>
</feature>
<dbReference type="UniPathway" id="UPA00113">
    <property type="reaction ID" value="UER00532"/>
</dbReference>
<evidence type="ECO:0000256" key="1">
    <source>
        <dbReference type="ARBA" id="ARBA00004496"/>
    </source>
</evidence>
<dbReference type="PANTHER" id="PTHR43584">
    <property type="entry name" value="NUCLEOTIDYL TRANSFERASE"/>
    <property type="match status" value="1"/>
</dbReference>
<comment type="cofactor">
    <cofactor evidence="18">
        <name>Mg(2+)</name>
        <dbReference type="ChEBI" id="CHEBI:18420"/>
    </cofactor>
    <text evidence="18">Binds 1 Mg(2+) ion per subunit.</text>
</comment>